<evidence type="ECO:0000256" key="6">
    <source>
        <dbReference type="SAM" id="SignalP"/>
    </source>
</evidence>
<evidence type="ECO:0000256" key="1">
    <source>
        <dbReference type="ARBA" id="ARBA00022617"/>
    </source>
</evidence>
<dbReference type="EMBL" id="BAAAFZ010000006">
    <property type="protein sequence ID" value="GAA0568952.1"/>
    <property type="molecule type" value="Genomic_DNA"/>
</dbReference>
<sequence length="623" mass="68135">MRKAGAMKLFGALAALAAASCAKPQTQPRAPMSQGWTGEQQADWYEATQGSRLIPYAWLAALEQPGNERPFLDDEHMAGFRYLPRTTRGGLRLPVGFALDGQNDERLSRTRLRWKAGQGPEERWVGMNCSACHTAEITHAGQTIRVDGGPTLADFQGFIEALNLSLSQTASDPARWDRFAAAVLKGDDTPRNRTMLRRSFARLRLWQADQLRMNRTPLRYGYGRLDAFGHIYNKVALLASRKGATPNPADAPVSYPFLWNIHQLDHVQYNAVVANAPFDSFLSGATFDIGALGRNTGEVIGVFADVVIPRKKPPLLTGFVSSVDVESLVGLEQQLMRLEPPKWPGAFPAIDERLAAEGEALFKANCASCHLPLSDLTTRVPDRIAFFNDASQPPPKPGEPAQRNSPPLTDPWMACNAYAYQSASGRLRGYRAEYFSGDALPQTANLSAMLSTTVGGALAGAKKDVIAAAASTFAFGDRKPRVFVLPEAEFAPFGVAPRIDPRQARLNRCMTEKSEILGYKARPLTGVWATGPYLHNGSVPNLYQLLLPPERRVAAFRVGTREFEPKHVGYSTDEAAPGNTQVFSTVDAQGRPIPGNSNAGHDYGNGRLTEAQRLALVEYMKKL</sequence>
<keyword evidence="2 4" id="KW-0479">Metal-binding</keyword>
<dbReference type="PANTHER" id="PTHR30600:SF9">
    <property type="entry name" value="BLR7738 PROTEIN"/>
    <property type="match status" value="1"/>
</dbReference>
<dbReference type="InterPro" id="IPR036909">
    <property type="entry name" value="Cyt_c-like_dom_sf"/>
</dbReference>
<keyword evidence="9" id="KW-1185">Reference proteome</keyword>
<keyword evidence="1 4" id="KW-0349">Heme</keyword>
<feature type="signal peptide" evidence="6">
    <location>
        <begin position="1"/>
        <end position="17"/>
    </location>
</feature>
<gene>
    <name evidence="8" type="ORF">GCM10009416_04030</name>
</gene>
<feature type="domain" description="Cytochrome c" evidence="7">
    <location>
        <begin position="353"/>
        <end position="623"/>
    </location>
</feature>
<dbReference type="SUPFAM" id="SSF46626">
    <property type="entry name" value="Cytochrome c"/>
    <property type="match status" value="1"/>
</dbReference>
<name>A0ABN1EL50_9PROT</name>
<dbReference type="Gene3D" id="1.10.760.10">
    <property type="entry name" value="Cytochrome c-like domain"/>
    <property type="match status" value="1"/>
</dbReference>
<dbReference type="InterPro" id="IPR009056">
    <property type="entry name" value="Cyt_c-like_dom"/>
</dbReference>
<feature type="region of interest" description="Disordered" evidence="5">
    <location>
        <begin position="387"/>
        <end position="408"/>
    </location>
</feature>
<evidence type="ECO:0000256" key="3">
    <source>
        <dbReference type="ARBA" id="ARBA00023004"/>
    </source>
</evidence>
<dbReference type="RefSeq" id="WP_343893462.1">
    <property type="nucleotide sequence ID" value="NZ_BAAAFZ010000006.1"/>
</dbReference>
<evidence type="ECO:0000256" key="5">
    <source>
        <dbReference type="SAM" id="MobiDB-lite"/>
    </source>
</evidence>
<evidence type="ECO:0000313" key="9">
    <source>
        <dbReference type="Proteomes" id="UP001501588"/>
    </source>
</evidence>
<dbReference type="PANTHER" id="PTHR30600">
    <property type="entry name" value="CYTOCHROME C PEROXIDASE-RELATED"/>
    <property type="match status" value="1"/>
</dbReference>
<dbReference type="InterPro" id="IPR047758">
    <property type="entry name" value="CytoC_perox"/>
</dbReference>
<dbReference type="PROSITE" id="PS51007">
    <property type="entry name" value="CYTC"/>
    <property type="match status" value="1"/>
</dbReference>
<protein>
    <submittedName>
        <fullName evidence="8">10S-dioxygenase</fullName>
    </submittedName>
</protein>
<dbReference type="Proteomes" id="UP001501588">
    <property type="component" value="Unassembled WGS sequence"/>
</dbReference>
<reference evidence="8 9" key="1">
    <citation type="journal article" date="2019" name="Int. J. Syst. Evol. Microbiol.">
        <title>The Global Catalogue of Microorganisms (GCM) 10K type strain sequencing project: providing services to taxonomists for standard genome sequencing and annotation.</title>
        <authorList>
            <consortium name="The Broad Institute Genomics Platform"/>
            <consortium name="The Broad Institute Genome Sequencing Center for Infectious Disease"/>
            <person name="Wu L."/>
            <person name="Ma J."/>
        </authorList>
    </citation>
    <scope>NUCLEOTIDE SEQUENCE [LARGE SCALE GENOMIC DNA]</scope>
    <source>
        <strain evidence="8 9">JCM 9933</strain>
    </source>
</reference>
<keyword evidence="6" id="KW-0732">Signal</keyword>
<evidence type="ECO:0000256" key="4">
    <source>
        <dbReference type="PROSITE-ProRule" id="PRU00433"/>
    </source>
</evidence>
<dbReference type="Pfam" id="PF21419">
    <property type="entry name" value="RoxA-like_Cyt-c"/>
    <property type="match status" value="1"/>
</dbReference>
<dbReference type="NCBIfam" id="NF040606">
    <property type="entry name" value="CytoC_perox"/>
    <property type="match status" value="1"/>
</dbReference>
<evidence type="ECO:0000313" key="8">
    <source>
        <dbReference type="EMBL" id="GAA0568952.1"/>
    </source>
</evidence>
<evidence type="ECO:0000259" key="7">
    <source>
        <dbReference type="PROSITE" id="PS51007"/>
    </source>
</evidence>
<organism evidence="8 9">
    <name type="scientific">Craurococcus roseus</name>
    <dbReference type="NCBI Taxonomy" id="77585"/>
    <lineage>
        <taxon>Bacteria</taxon>
        <taxon>Pseudomonadati</taxon>
        <taxon>Pseudomonadota</taxon>
        <taxon>Alphaproteobacteria</taxon>
        <taxon>Acetobacterales</taxon>
        <taxon>Acetobacteraceae</taxon>
        <taxon>Craurococcus</taxon>
    </lineage>
</organism>
<evidence type="ECO:0000256" key="2">
    <source>
        <dbReference type="ARBA" id="ARBA00022723"/>
    </source>
</evidence>
<dbReference type="InterPro" id="IPR051395">
    <property type="entry name" value="Cytochrome_c_Peroxidase/MauG"/>
</dbReference>
<proteinExistence type="predicted"/>
<keyword evidence="3 4" id="KW-0408">Iron</keyword>
<dbReference type="PROSITE" id="PS51257">
    <property type="entry name" value="PROKAR_LIPOPROTEIN"/>
    <property type="match status" value="1"/>
</dbReference>
<accession>A0ABN1EL50</accession>
<feature type="chain" id="PRO_5046415014" evidence="6">
    <location>
        <begin position="18"/>
        <end position="623"/>
    </location>
</feature>
<comment type="caution">
    <text evidence="8">The sequence shown here is derived from an EMBL/GenBank/DDBJ whole genome shotgun (WGS) entry which is preliminary data.</text>
</comment>